<evidence type="ECO:0000313" key="5">
    <source>
        <dbReference type="Proteomes" id="UP001597168"/>
    </source>
</evidence>
<feature type="domain" description="PPE" evidence="3">
    <location>
        <begin position="34"/>
        <end position="185"/>
    </location>
</feature>
<accession>A0ABW3QLB7</accession>
<dbReference type="Proteomes" id="UP001597168">
    <property type="component" value="Unassembled WGS sequence"/>
</dbReference>
<dbReference type="EMBL" id="JBHTLK010000011">
    <property type="protein sequence ID" value="MFD1146335.1"/>
    <property type="molecule type" value="Genomic_DNA"/>
</dbReference>
<feature type="compositionally biased region" description="Gly residues" evidence="2">
    <location>
        <begin position="321"/>
        <end position="330"/>
    </location>
</feature>
<dbReference type="SUPFAM" id="SSF140459">
    <property type="entry name" value="PE/PPE dimer-like"/>
    <property type="match status" value="1"/>
</dbReference>
<comment type="caution">
    <text evidence="4">The sequence shown here is derived from an EMBL/GenBank/DDBJ whole genome shotgun (WGS) entry which is preliminary data.</text>
</comment>
<feature type="compositionally biased region" description="Low complexity" evidence="2">
    <location>
        <begin position="209"/>
        <end position="221"/>
    </location>
</feature>
<evidence type="ECO:0000256" key="1">
    <source>
        <dbReference type="ARBA" id="ARBA00010652"/>
    </source>
</evidence>
<gene>
    <name evidence="4" type="ORF">ACFQ3T_04290</name>
</gene>
<name>A0ABW3QLB7_9PSEU</name>
<reference evidence="5" key="1">
    <citation type="journal article" date="2019" name="Int. J. Syst. Evol. Microbiol.">
        <title>The Global Catalogue of Microorganisms (GCM) 10K type strain sequencing project: providing services to taxonomists for standard genome sequencing and annotation.</title>
        <authorList>
            <consortium name="The Broad Institute Genomics Platform"/>
            <consortium name="The Broad Institute Genome Sequencing Center for Infectious Disease"/>
            <person name="Wu L."/>
            <person name="Ma J."/>
        </authorList>
    </citation>
    <scope>NUCLEOTIDE SEQUENCE [LARGE SCALE GENOMIC DNA]</scope>
    <source>
        <strain evidence="5">CCUG 60214</strain>
    </source>
</reference>
<feature type="compositionally biased region" description="Low complexity" evidence="2">
    <location>
        <begin position="379"/>
        <end position="390"/>
    </location>
</feature>
<keyword evidence="5" id="KW-1185">Reference proteome</keyword>
<dbReference type="Pfam" id="PF00823">
    <property type="entry name" value="PPE"/>
    <property type="match status" value="1"/>
</dbReference>
<protein>
    <submittedName>
        <fullName evidence="4">PPE family protein</fullName>
    </submittedName>
</protein>
<proteinExistence type="inferred from homology"/>
<organism evidence="4 5">
    <name type="scientific">Saccharothrix hoggarensis</name>
    <dbReference type="NCBI Taxonomy" id="913853"/>
    <lineage>
        <taxon>Bacteria</taxon>
        <taxon>Bacillati</taxon>
        <taxon>Actinomycetota</taxon>
        <taxon>Actinomycetes</taxon>
        <taxon>Pseudonocardiales</taxon>
        <taxon>Pseudonocardiaceae</taxon>
        <taxon>Saccharothrix</taxon>
    </lineage>
</organism>
<dbReference type="Gene3D" id="1.20.1260.20">
    <property type="entry name" value="PPE superfamily"/>
    <property type="match status" value="1"/>
</dbReference>
<dbReference type="RefSeq" id="WP_380719972.1">
    <property type="nucleotide sequence ID" value="NZ_JBHTLK010000011.1"/>
</dbReference>
<evidence type="ECO:0000313" key="4">
    <source>
        <dbReference type="EMBL" id="MFD1146335.1"/>
    </source>
</evidence>
<dbReference type="InterPro" id="IPR000030">
    <property type="entry name" value="PPE_dom"/>
</dbReference>
<comment type="similarity">
    <text evidence="1">Belongs to the mycobacterial PPE family.</text>
</comment>
<feature type="region of interest" description="Disordered" evidence="2">
    <location>
        <begin position="1"/>
        <end position="20"/>
    </location>
</feature>
<feature type="compositionally biased region" description="Low complexity" evidence="2">
    <location>
        <begin position="229"/>
        <end position="250"/>
    </location>
</feature>
<dbReference type="InterPro" id="IPR038332">
    <property type="entry name" value="PPE_sf"/>
</dbReference>
<sequence>MATWENGLRRRRTDGRIGNHNFDAQTHQQLYDKIHGGPGYPAAQTVDDAWARFLTVMKTAQVELERAIRESGAVWQGAAGERFAAGNTPLVQWAEDARAAAIVTRESLEAQALSYVDAKGKMPEPVEVTSTANDDFWGVPAGFTHLVGGQTDQDVEEARAQEAKRLAVAVMNGYRDRASAAVESLGEFVPPPSVTTQVVEPAAVERSEVVQTTRTTTPERTPTSDREAPGSVEPSGPVAPSGSVVPSGSVTPEDKDVGRTATSAVTTPSDSPSRPTPGPVTLPQQASAPLTSAAPVGIVPPGSRPTASSPSHPGRSSGKAASGGGAGRGAGAMKPFSPGLPGGGRAAPAPGPGGSTGIGNDAQVNRANAAATVRGSTGGPPLTAGLAGAPQSAQADDDVEHETAPYLQEVDDVWGVDAIPRVAPPVIGEDDR</sequence>
<evidence type="ECO:0000259" key="3">
    <source>
        <dbReference type="Pfam" id="PF00823"/>
    </source>
</evidence>
<feature type="region of interest" description="Disordered" evidence="2">
    <location>
        <begin position="199"/>
        <end position="400"/>
    </location>
</feature>
<evidence type="ECO:0000256" key="2">
    <source>
        <dbReference type="SAM" id="MobiDB-lite"/>
    </source>
</evidence>